<gene>
    <name evidence="6" type="ORF">TZ00_12490</name>
</gene>
<proteinExistence type="inferred from homology"/>
<reference evidence="6 7" key="1">
    <citation type="journal article" date="2001" name="Int. J. Syst. Evol. Microbiol.">
        <title>Agreia bicolorata gen. nov., sp. nov., to accommodate actinobacteria isolated from narrow reed grass infected by the nematode Heteroanguina graminophila.</title>
        <authorList>
            <person name="Evtushenko L.I."/>
            <person name="Dorofeeva L.V."/>
            <person name="Dobrovolskaya T.G."/>
            <person name="Streshinskaya G.M."/>
            <person name="Subbotin S.A."/>
            <person name="Tiedje J.M."/>
        </authorList>
    </citation>
    <scope>NUCLEOTIDE SEQUENCE [LARGE SCALE GENOMIC DNA]</scope>
    <source>
        <strain evidence="6 7">VKM Ac-1804</strain>
    </source>
</reference>
<dbReference type="InterPro" id="IPR050309">
    <property type="entry name" value="Type-B_Carboxylest/Lipase"/>
</dbReference>
<evidence type="ECO:0000313" key="6">
    <source>
        <dbReference type="EMBL" id="KJC63841.1"/>
    </source>
</evidence>
<dbReference type="Proteomes" id="UP000032503">
    <property type="component" value="Unassembled WGS sequence"/>
</dbReference>
<dbReference type="PROSITE" id="PS00122">
    <property type="entry name" value="CARBOXYLESTERASE_B_1"/>
    <property type="match status" value="1"/>
</dbReference>
<evidence type="ECO:0000259" key="5">
    <source>
        <dbReference type="Pfam" id="PF00135"/>
    </source>
</evidence>
<dbReference type="InterPro" id="IPR002018">
    <property type="entry name" value="CarbesteraseB"/>
</dbReference>
<dbReference type="SUPFAM" id="SSF53474">
    <property type="entry name" value="alpha/beta-Hydrolases"/>
    <property type="match status" value="1"/>
</dbReference>
<dbReference type="Pfam" id="PF00135">
    <property type="entry name" value="COesterase"/>
    <property type="match status" value="1"/>
</dbReference>
<evidence type="ECO:0000256" key="4">
    <source>
        <dbReference type="RuleBase" id="RU361235"/>
    </source>
</evidence>
<feature type="domain" description="Carboxylesterase type B" evidence="5">
    <location>
        <begin position="6"/>
        <end position="496"/>
    </location>
</feature>
<accession>A0ABR5CDX1</accession>
<dbReference type="EMBL" id="JYFC01000005">
    <property type="protein sequence ID" value="KJC63841.1"/>
    <property type="molecule type" value="Genomic_DNA"/>
</dbReference>
<comment type="similarity">
    <text evidence="2">Belongs to the 'GDXG' lipolytic enzyme family.</text>
</comment>
<dbReference type="InterPro" id="IPR019826">
    <property type="entry name" value="Carboxylesterase_B_AS"/>
</dbReference>
<keyword evidence="3 4" id="KW-0378">Hydrolase</keyword>
<dbReference type="EC" id="3.1.1.-" evidence="4"/>
<dbReference type="PROSITE" id="PS01173">
    <property type="entry name" value="LIPASE_GDXG_HIS"/>
    <property type="match status" value="1"/>
</dbReference>
<name>A0ABR5CDX1_9MICO</name>
<sequence length="518" mass="55732">MRLILPSGVVHGSTALTKRADVQCYLGIPFAASPVGTLRFRPPQPVEPWPGELEAKRFGPAAPQNPDPFMTANDYFQPPSSEADCLNLNVWTPRADAQARPVMVWIHGGGYVGGSNSSGLNNGAELAATFDVVVVSINYRLGALGYLQLGHLLGEEFADAGNLGVLDQIAALEWVRDNIAAFGGDPQCVTVFGESAGGAAVATLLGTPRTEGLFHRAIVQSGTAERARGLPESEAITAAFLEAAGLTEETAHRLLDLPLDQVLAAQQRFAGRFARGVVGLALPFQPTIDGRVLSEMPLDAVRRGVNGGVPLLVGTNRNETSIFTEPMSGDGDSKEATEAKLAAVFAEELPADTGGQAAHYKAVLADELGHEPRDRQVLESLLTDRLYRQPTNRLLDARASSVAETYAYLFTWETPLFDGRLGACHVLDVPFVFRQLDRIEAVSLVGEHPPQQLSDWMSATWVRFADTGVPMSAALPEWTPYEPSARSTMELNTRPTLLNDPLAGLRRFWLETAKVSAS</sequence>
<keyword evidence="7" id="KW-1185">Reference proteome</keyword>
<dbReference type="InterPro" id="IPR002168">
    <property type="entry name" value="Lipase_GDXG_HIS_AS"/>
</dbReference>
<evidence type="ECO:0000256" key="2">
    <source>
        <dbReference type="ARBA" id="ARBA00010515"/>
    </source>
</evidence>
<comment type="similarity">
    <text evidence="1 4">Belongs to the type-B carboxylesterase/lipase family.</text>
</comment>
<dbReference type="Gene3D" id="3.40.50.1820">
    <property type="entry name" value="alpha/beta hydrolase"/>
    <property type="match status" value="1"/>
</dbReference>
<dbReference type="PANTHER" id="PTHR11559">
    <property type="entry name" value="CARBOXYLESTERASE"/>
    <property type="match status" value="1"/>
</dbReference>
<evidence type="ECO:0000313" key="7">
    <source>
        <dbReference type="Proteomes" id="UP000032503"/>
    </source>
</evidence>
<protein>
    <recommendedName>
        <fullName evidence="4">Carboxylic ester hydrolase</fullName>
        <ecNumber evidence="4">3.1.1.-</ecNumber>
    </recommendedName>
</protein>
<evidence type="ECO:0000256" key="1">
    <source>
        <dbReference type="ARBA" id="ARBA00005964"/>
    </source>
</evidence>
<evidence type="ECO:0000256" key="3">
    <source>
        <dbReference type="ARBA" id="ARBA00022801"/>
    </source>
</evidence>
<dbReference type="InterPro" id="IPR029058">
    <property type="entry name" value="AB_hydrolase_fold"/>
</dbReference>
<comment type="caution">
    <text evidence="6">The sequence shown here is derived from an EMBL/GenBank/DDBJ whole genome shotgun (WGS) entry which is preliminary data.</text>
</comment>
<dbReference type="RefSeq" id="WP_044442166.1">
    <property type="nucleotide sequence ID" value="NZ_JYFC01000005.1"/>
</dbReference>
<organism evidence="6 7">
    <name type="scientific">Agreia bicolorata</name>
    <dbReference type="NCBI Taxonomy" id="110935"/>
    <lineage>
        <taxon>Bacteria</taxon>
        <taxon>Bacillati</taxon>
        <taxon>Actinomycetota</taxon>
        <taxon>Actinomycetes</taxon>
        <taxon>Micrococcales</taxon>
        <taxon>Microbacteriaceae</taxon>
        <taxon>Agreia</taxon>
    </lineage>
</organism>